<dbReference type="PANTHER" id="PTHR48043">
    <property type="entry name" value="EG:EG0003.4 PROTEIN-RELATED"/>
    <property type="match status" value="1"/>
</dbReference>
<sequence>MKQLTILVVPISAVGHVNACMGTTKKLLENGHQIVFLVEENYRGKLEAFGYQEFVIDSKPDSVNNSPNPGEALAHALREFGIIGSSTSVETKFTRLLDFFLFSDFARNTIKQTNQAVKEAIHIYRPDLIIVDGGYLIPEVAKSGIPWIKHISTSPLFYLNEPNLPPGGSEVFEKNRKNQLIKLETIIPQQFIDNDLGGNFSGKFIYVSMGSMGSVDLPLMKRLVEILAVTNHKYIISMGPRFAEFELAQNMYGERYLAQPKILPHVDLVITHGGNNTVTETFAVGKPMIVLPLFADQYDNAQRLQETGFGLRLDPYNLTNDSLINATECLLNNTEMRDKLRETSKRIQNTNHHEELYNLICSMFPDVQ</sequence>
<dbReference type="GO" id="GO:0008194">
    <property type="term" value="F:UDP-glycosyltransferase activity"/>
    <property type="evidence" value="ECO:0007669"/>
    <property type="project" value="InterPro"/>
</dbReference>
<feature type="chain" id="PRO_5040431914" evidence="4">
    <location>
        <begin position="20"/>
        <end position="368"/>
    </location>
</feature>
<comment type="similarity">
    <text evidence="1">Belongs to the UDP-glycosyltransferase family.</text>
</comment>
<dbReference type="Pfam" id="PF00201">
    <property type="entry name" value="UDPGT"/>
    <property type="match status" value="1"/>
</dbReference>
<dbReference type="EMBL" id="JAPWDV010000001">
    <property type="protein sequence ID" value="KAJ6221957.1"/>
    <property type="molecule type" value="Genomic_DNA"/>
</dbReference>
<comment type="caution">
    <text evidence="5">The sequence shown here is derived from an EMBL/GenBank/DDBJ whole genome shotgun (WGS) entry which is preliminary data.</text>
</comment>
<evidence type="ECO:0000313" key="6">
    <source>
        <dbReference type="Proteomes" id="UP001142055"/>
    </source>
</evidence>
<keyword evidence="3" id="KW-0808">Transferase</keyword>
<evidence type="ECO:0000256" key="4">
    <source>
        <dbReference type="SAM" id="SignalP"/>
    </source>
</evidence>
<protein>
    <submittedName>
        <fullName evidence="5">Uncharacterized protein</fullName>
    </submittedName>
</protein>
<dbReference type="InterPro" id="IPR050271">
    <property type="entry name" value="UDP-glycosyltransferase"/>
</dbReference>
<dbReference type="Gene3D" id="3.40.50.2000">
    <property type="entry name" value="Glycogen Phosphorylase B"/>
    <property type="match status" value="2"/>
</dbReference>
<keyword evidence="6" id="KW-1185">Reference proteome</keyword>
<evidence type="ECO:0000256" key="3">
    <source>
        <dbReference type="ARBA" id="ARBA00022679"/>
    </source>
</evidence>
<dbReference type="CDD" id="cd03784">
    <property type="entry name" value="GT1_Gtf-like"/>
    <property type="match status" value="1"/>
</dbReference>
<keyword evidence="2" id="KW-0328">Glycosyltransferase</keyword>
<gene>
    <name evidence="5" type="ORF">RDWZM_000502</name>
</gene>
<dbReference type="AlphaFoldDB" id="A0A9Q0MCX3"/>
<name>A0A9Q0MCX3_BLOTA</name>
<proteinExistence type="inferred from homology"/>
<feature type="signal peptide" evidence="4">
    <location>
        <begin position="1"/>
        <end position="19"/>
    </location>
</feature>
<dbReference type="PANTHER" id="PTHR48043:SF145">
    <property type="entry name" value="FI06409P-RELATED"/>
    <property type="match status" value="1"/>
</dbReference>
<accession>A0A9Q0MCX3</accession>
<evidence type="ECO:0000313" key="5">
    <source>
        <dbReference type="EMBL" id="KAJ6221957.1"/>
    </source>
</evidence>
<dbReference type="InterPro" id="IPR002213">
    <property type="entry name" value="UDP_glucos_trans"/>
</dbReference>
<reference evidence="5" key="1">
    <citation type="submission" date="2022-12" db="EMBL/GenBank/DDBJ databases">
        <title>Genome assemblies of Blomia tropicalis.</title>
        <authorList>
            <person name="Cui Y."/>
        </authorList>
    </citation>
    <scope>NUCLEOTIDE SEQUENCE</scope>
    <source>
        <tissue evidence="5">Adult mites</tissue>
    </source>
</reference>
<organism evidence="5 6">
    <name type="scientific">Blomia tropicalis</name>
    <name type="common">Mite</name>
    <dbReference type="NCBI Taxonomy" id="40697"/>
    <lineage>
        <taxon>Eukaryota</taxon>
        <taxon>Metazoa</taxon>
        <taxon>Ecdysozoa</taxon>
        <taxon>Arthropoda</taxon>
        <taxon>Chelicerata</taxon>
        <taxon>Arachnida</taxon>
        <taxon>Acari</taxon>
        <taxon>Acariformes</taxon>
        <taxon>Sarcoptiformes</taxon>
        <taxon>Astigmata</taxon>
        <taxon>Glycyphagoidea</taxon>
        <taxon>Echimyopodidae</taxon>
        <taxon>Blomia</taxon>
    </lineage>
</organism>
<evidence type="ECO:0000256" key="1">
    <source>
        <dbReference type="ARBA" id="ARBA00009995"/>
    </source>
</evidence>
<keyword evidence="4" id="KW-0732">Signal</keyword>
<dbReference type="Proteomes" id="UP001142055">
    <property type="component" value="Chromosome 1"/>
</dbReference>
<evidence type="ECO:0000256" key="2">
    <source>
        <dbReference type="ARBA" id="ARBA00022676"/>
    </source>
</evidence>
<dbReference type="SUPFAM" id="SSF53756">
    <property type="entry name" value="UDP-Glycosyltransferase/glycogen phosphorylase"/>
    <property type="match status" value="1"/>
</dbReference>